<dbReference type="OrthoDB" id="5987979at2759"/>
<dbReference type="InterPro" id="IPR043128">
    <property type="entry name" value="Rev_trsase/Diguanyl_cyclase"/>
</dbReference>
<dbReference type="Gene3D" id="3.10.10.10">
    <property type="entry name" value="HIV Type 1 Reverse Transcriptase, subunit A, domain 1"/>
    <property type="match status" value="1"/>
</dbReference>
<feature type="non-terminal residue" evidence="1">
    <location>
        <position position="80"/>
    </location>
</feature>
<dbReference type="AlphaFoldDB" id="A0A7D9E5E2"/>
<evidence type="ECO:0000313" key="1">
    <source>
        <dbReference type="EMBL" id="CAB4000590.1"/>
    </source>
</evidence>
<reference evidence="1" key="1">
    <citation type="submission" date="2020-04" db="EMBL/GenBank/DDBJ databases">
        <authorList>
            <person name="Alioto T."/>
            <person name="Alioto T."/>
            <person name="Gomez Garrido J."/>
        </authorList>
    </citation>
    <scope>NUCLEOTIDE SEQUENCE</scope>
    <source>
        <strain evidence="1">A484AB</strain>
    </source>
</reference>
<evidence type="ECO:0000313" key="2">
    <source>
        <dbReference type="Proteomes" id="UP001152795"/>
    </source>
</evidence>
<comment type="caution">
    <text evidence="1">The sequence shown here is derived from an EMBL/GenBank/DDBJ whole genome shotgun (WGS) entry which is preliminary data.</text>
</comment>
<gene>
    <name evidence="1" type="ORF">PACLA_8A006231</name>
</gene>
<proteinExistence type="predicted"/>
<dbReference type="Gene3D" id="3.30.70.270">
    <property type="match status" value="1"/>
</dbReference>
<organism evidence="1 2">
    <name type="scientific">Paramuricea clavata</name>
    <name type="common">Red gorgonian</name>
    <name type="synonym">Violescent sea-whip</name>
    <dbReference type="NCBI Taxonomy" id="317549"/>
    <lineage>
        <taxon>Eukaryota</taxon>
        <taxon>Metazoa</taxon>
        <taxon>Cnidaria</taxon>
        <taxon>Anthozoa</taxon>
        <taxon>Octocorallia</taxon>
        <taxon>Malacalcyonacea</taxon>
        <taxon>Plexauridae</taxon>
        <taxon>Paramuricea</taxon>
    </lineage>
</organism>
<dbReference type="SUPFAM" id="SSF56672">
    <property type="entry name" value="DNA/RNA polymerases"/>
    <property type="match status" value="1"/>
</dbReference>
<keyword evidence="2" id="KW-1185">Reference proteome</keyword>
<dbReference type="InterPro" id="IPR043502">
    <property type="entry name" value="DNA/RNA_pol_sf"/>
</dbReference>
<name>A0A7D9E5E2_PARCT</name>
<sequence length="80" mass="9197">MTRSTSDLLTFGTAFGRYKFKRMPYGIHSASEIFHLEISKIIAGCEGAVNSQDNIIVWNFGEKPRKFMINAWRKSLQKPE</sequence>
<dbReference type="Proteomes" id="UP001152795">
    <property type="component" value="Unassembled WGS sequence"/>
</dbReference>
<protein>
    <submittedName>
        <fullName evidence="1">Uncharacterized protein</fullName>
    </submittedName>
</protein>
<accession>A0A7D9E5E2</accession>
<dbReference type="EMBL" id="CACRXK020003875">
    <property type="protein sequence ID" value="CAB4000590.1"/>
    <property type="molecule type" value="Genomic_DNA"/>
</dbReference>